<evidence type="ECO:0000259" key="4">
    <source>
        <dbReference type="Pfam" id="PF25989"/>
    </source>
</evidence>
<dbReference type="AlphaFoldDB" id="A0A7C2JY49"/>
<dbReference type="SUPFAM" id="SSF111369">
    <property type="entry name" value="HlyD-like secretion proteins"/>
    <property type="match status" value="1"/>
</dbReference>
<feature type="region of interest" description="Disordered" evidence="2">
    <location>
        <begin position="392"/>
        <end position="412"/>
    </location>
</feature>
<dbReference type="EMBL" id="DSOK01000118">
    <property type="protein sequence ID" value="HEN14562.1"/>
    <property type="molecule type" value="Genomic_DNA"/>
</dbReference>
<dbReference type="Gene3D" id="2.40.30.170">
    <property type="match status" value="1"/>
</dbReference>
<organism evidence="5">
    <name type="scientific">Schlesneria paludicola</name>
    <dbReference type="NCBI Taxonomy" id="360056"/>
    <lineage>
        <taxon>Bacteria</taxon>
        <taxon>Pseudomonadati</taxon>
        <taxon>Planctomycetota</taxon>
        <taxon>Planctomycetia</taxon>
        <taxon>Planctomycetales</taxon>
        <taxon>Planctomycetaceae</taxon>
        <taxon>Schlesneria</taxon>
    </lineage>
</organism>
<reference evidence="5" key="1">
    <citation type="journal article" date="2020" name="mSystems">
        <title>Genome- and Community-Level Interaction Insights into Carbon Utilization and Element Cycling Functions of Hydrothermarchaeota in Hydrothermal Sediment.</title>
        <authorList>
            <person name="Zhou Z."/>
            <person name="Liu Y."/>
            <person name="Xu W."/>
            <person name="Pan J."/>
            <person name="Luo Z.H."/>
            <person name="Li M."/>
        </authorList>
    </citation>
    <scope>NUCLEOTIDE SEQUENCE [LARGE SCALE GENOMIC DNA]</scope>
    <source>
        <strain evidence="5">SpSt-339</strain>
    </source>
</reference>
<protein>
    <submittedName>
        <fullName evidence="5">Efflux RND transporter periplasmic adaptor subunit</fullName>
    </submittedName>
</protein>
<dbReference type="PROSITE" id="PS51257">
    <property type="entry name" value="PROKAR_LIPOPROTEIN"/>
    <property type="match status" value="1"/>
</dbReference>
<comment type="caution">
    <text evidence="5">The sequence shown here is derived from an EMBL/GenBank/DDBJ whole genome shotgun (WGS) entry which is preliminary data.</text>
</comment>
<feature type="compositionally biased region" description="Basic and acidic residues" evidence="2">
    <location>
        <begin position="402"/>
        <end position="412"/>
    </location>
</feature>
<dbReference type="Gene3D" id="2.40.420.20">
    <property type="match status" value="1"/>
</dbReference>
<accession>A0A7C2JY49</accession>
<evidence type="ECO:0000313" key="5">
    <source>
        <dbReference type="EMBL" id="HEN14562.1"/>
    </source>
</evidence>
<evidence type="ECO:0000259" key="3">
    <source>
        <dbReference type="Pfam" id="PF25954"/>
    </source>
</evidence>
<name>A0A7C2JY49_9PLAN</name>
<evidence type="ECO:0000256" key="2">
    <source>
        <dbReference type="SAM" id="MobiDB-lite"/>
    </source>
</evidence>
<dbReference type="InterPro" id="IPR006143">
    <property type="entry name" value="RND_pump_MFP"/>
</dbReference>
<dbReference type="InterPro" id="IPR058637">
    <property type="entry name" value="YknX-like_C"/>
</dbReference>
<sequence>MRMPMTRFASPGWGPSLIALAIVGCQHGAEESTAGKAAVTPTPLKAAVVPVEQRPWQTVIRSQGSLVADESSVVGAKVAGRVVSVSVDLGDYVHQGDVVAQLDENELRLQVLQAEAQLAQACAAVGLTPADSLEMVNRENSPPVRQEFAVLQEARATLARLKRLQEQAAVTLADLDASAAAVAVAEARYASALNGVEEKLALIKVRKAELALAQDALQHAAIRAPFDALVQERQAAPGAYLSVGDPVVTLVRTDPLRYRGTIPERYALELQTGQEVRVRLEGEPEPIVARVSRISPALEELSRSLTFEADLPNPDGRLRTGLFAEAAVVVDSRSEALAVPASAVIEFAGVEKVWRVADGAASETPVQTGRREQGLIEIVSGLQRGDTVLKDAATGRNGPVEVPDHQNDHTGG</sequence>
<dbReference type="Pfam" id="PF25954">
    <property type="entry name" value="Beta-barrel_RND_2"/>
    <property type="match status" value="1"/>
</dbReference>
<proteinExistence type="inferred from homology"/>
<dbReference type="InterPro" id="IPR058792">
    <property type="entry name" value="Beta-barrel_RND_2"/>
</dbReference>
<dbReference type="NCBIfam" id="TIGR01730">
    <property type="entry name" value="RND_mfp"/>
    <property type="match status" value="1"/>
</dbReference>
<comment type="similarity">
    <text evidence="1">Belongs to the membrane fusion protein (MFP) (TC 8.A.1) family.</text>
</comment>
<dbReference type="PANTHER" id="PTHR30469">
    <property type="entry name" value="MULTIDRUG RESISTANCE PROTEIN MDTA"/>
    <property type="match status" value="1"/>
</dbReference>
<dbReference type="GO" id="GO:0015562">
    <property type="term" value="F:efflux transmembrane transporter activity"/>
    <property type="evidence" value="ECO:0007669"/>
    <property type="project" value="TreeGrafter"/>
</dbReference>
<dbReference type="Gene3D" id="2.40.50.100">
    <property type="match status" value="1"/>
</dbReference>
<feature type="domain" description="CusB-like beta-barrel" evidence="3">
    <location>
        <begin position="262"/>
        <end position="328"/>
    </location>
</feature>
<gene>
    <name evidence="5" type="ORF">ENQ76_03730</name>
</gene>
<dbReference type="PANTHER" id="PTHR30469:SF15">
    <property type="entry name" value="HLYD FAMILY OF SECRETION PROTEINS"/>
    <property type="match status" value="1"/>
</dbReference>
<dbReference type="Pfam" id="PF25989">
    <property type="entry name" value="YknX_C"/>
    <property type="match status" value="1"/>
</dbReference>
<evidence type="ECO:0000256" key="1">
    <source>
        <dbReference type="ARBA" id="ARBA00009477"/>
    </source>
</evidence>
<feature type="domain" description="YknX-like C-terminal permuted SH3-like" evidence="4">
    <location>
        <begin position="336"/>
        <end position="390"/>
    </location>
</feature>
<dbReference type="GO" id="GO:1990281">
    <property type="term" value="C:efflux pump complex"/>
    <property type="evidence" value="ECO:0007669"/>
    <property type="project" value="TreeGrafter"/>
</dbReference>